<evidence type="ECO:0000313" key="3">
    <source>
        <dbReference type="Proteomes" id="UP000642180"/>
    </source>
</evidence>
<keyword evidence="3" id="KW-1185">Reference proteome</keyword>
<feature type="signal peptide" evidence="1">
    <location>
        <begin position="1"/>
        <end position="23"/>
    </location>
</feature>
<evidence type="ECO:0000256" key="1">
    <source>
        <dbReference type="SAM" id="SignalP"/>
    </source>
</evidence>
<reference evidence="3" key="1">
    <citation type="journal article" date="2019" name="Int. J. Syst. Evol. Microbiol.">
        <title>The Global Catalogue of Microorganisms (GCM) 10K type strain sequencing project: providing services to taxonomists for standard genome sequencing and annotation.</title>
        <authorList>
            <consortium name="The Broad Institute Genomics Platform"/>
            <consortium name="The Broad Institute Genome Sequencing Center for Infectious Disease"/>
            <person name="Wu L."/>
            <person name="Ma J."/>
        </authorList>
    </citation>
    <scope>NUCLEOTIDE SEQUENCE [LARGE SCALE GENOMIC DNA]</scope>
    <source>
        <strain evidence="3">CCM 2767</strain>
    </source>
</reference>
<gene>
    <name evidence="2" type="ORF">GCM10008066_10080</name>
</gene>
<comment type="caution">
    <text evidence="2">The sequence shown here is derived from an EMBL/GenBank/DDBJ whole genome shotgun (WGS) entry which is preliminary data.</text>
</comment>
<feature type="chain" id="PRO_5035178425" description="DUF4124 domain-containing protein" evidence="1">
    <location>
        <begin position="24"/>
        <end position="108"/>
    </location>
</feature>
<dbReference type="EMBL" id="BMDI01000001">
    <property type="protein sequence ID" value="GGI17658.1"/>
    <property type="molecule type" value="Genomic_DNA"/>
</dbReference>
<dbReference type="RefSeq" id="WP_188380170.1">
    <property type="nucleotide sequence ID" value="NZ_BMDI01000001.1"/>
</dbReference>
<organism evidence="2 3">
    <name type="scientific">Oxalicibacterium faecigallinarum</name>
    <dbReference type="NCBI Taxonomy" id="573741"/>
    <lineage>
        <taxon>Bacteria</taxon>
        <taxon>Pseudomonadati</taxon>
        <taxon>Pseudomonadota</taxon>
        <taxon>Betaproteobacteria</taxon>
        <taxon>Burkholderiales</taxon>
        <taxon>Oxalobacteraceae</taxon>
        <taxon>Oxalicibacterium</taxon>
    </lineage>
</organism>
<proteinExistence type="predicted"/>
<protein>
    <recommendedName>
        <fullName evidence="4">DUF4124 domain-containing protein</fullName>
    </recommendedName>
</protein>
<evidence type="ECO:0008006" key="4">
    <source>
        <dbReference type="Google" id="ProtNLM"/>
    </source>
</evidence>
<accession>A0A8J3AWR8</accession>
<sequence>MLPRLPLSLLTITGALTILPALAQADVVKCSAPDGSLTYTDGRCSGALMVGRMPSNRSSFAPPPVHSTQWAEKIAPRQVRTDVESVKSAYDAIKMRENGARMAEFTTD</sequence>
<evidence type="ECO:0000313" key="2">
    <source>
        <dbReference type="EMBL" id="GGI17658.1"/>
    </source>
</evidence>
<name>A0A8J3AWR8_9BURK</name>
<keyword evidence="1" id="KW-0732">Signal</keyword>
<dbReference type="AlphaFoldDB" id="A0A8J3AWR8"/>
<dbReference type="Proteomes" id="UP000642180">
    <property type="component" value="Unassembled WGS sequence"/>
</dbReference>